<keyword evidence="3" id="KW-1185">Reference proteome</keyword>
<dbReference type="RefSeq" id="WP_148648952.1">
    <property type="nucleotide sequence ID" value="NZ_CP011131.1"/>
</dbReference>
<protein>
    <submittedName>
        <fullName evidence="2">Uncharacterized protein</fullName>
    </submittedName>
</protein>
<dbReference type="EMBL" id="CP093547">
    <property type="protein sequence ID" value="UNP28056.1"/>
    <property type="molecule type" value="Genomic_DNA"/>
</dbReference>
<dbReference type="Proteomes" id="UP000829194">
    <property type="component" value="Chromosome"/>
</dbReference>
<feature type="region of interest" description="Disordered" evidence="1">
    <location>
        <begin position="1"/>
        <end position="21"/>
    </location>
</feature>
<organism evidence="2 3">
    <name type="scientific">Lysobacter gummosus</name>
    <dbReference type="NCBI Taxonomy" id="262324"/>
    <lineage>
        <taxon>Bacteria</taxon>
        <taxon>Pseudomonadati</taxon>
        <taxon>Pseudomonadota</taxon>
        <taxon>Gammaproteobacteria</taxon>
        <taxon>Lysobacterales</taxon>
        <taxon>Lysobacteraceae</taxon>
        <taxon>Lysobacter</taxon>
    </lineage>
</organism>
<gene>
    <name evidence="2" type="ORF">MOV92_16315</name>
</gene>
<evidence type="ECO:0000313" key="3">
    <source>
        <dbReference type="Proteomes" id="UP000829194"/>
    </source>
</evidence>
<reference evidence="2 3" key="1">
    <citation type="submission" date="2022-03" db="EMBL/GenBank/DDBJ databases">
        <title>Complete genome sequence of Lysobacter capsici VKM B-2533 and Lysobacter gummosus 10.1.1, promising sources of lytic agents.</title>
        <authorList>
            <person name="Tarlachkov S.V."/>
            <person name="Kudryakova I.V."/>
            <person name="Afoshin A.S."/>
            <person name="Leontyevskaya E.A."/>
            <person name="Leontyevskaya N.V."/>
        </authorList>
    </citation>
    <scope>NUCLEOTIDE SEQUENCE [LARGE SCALE GENOMIC DNA]</scope>
    <source>
        <strain evidence="2 3">10.1.1</strain>
    </source>
</reference>
<evidence type="ECO:0000256" key="1">
    <source>
        <dbReference type="SAM" id="MobiDB-lite"/>
    </source>
</evidence>
<sequence>MGTLTIKGWDEHPGDWDDADSHANAELSKRLRSGFAGSPAARKQLERDIRARKTMVITTIRPEHLESVRQVLETMGADVVLSFSDEGFDD</sequence>
<name>A0ABY3XCB2_9GAMM</name>
<feature type="compositionally biased region" description="Basic and acidic residues" evidence="1">
    <location>
        <begin position="8"/>
        <end position="21"/>
    </location>
</feature>
<proteinExistence type="predicted"/>
<accession>A0ABY3XCB2</accession>
<evidence type="ECO:0000313" key="2">
    <source>
        <dbReference type="EMBL" id="UNP28056.1"/>
    </source>
</evidence>